<feature type="compositionally biased region" description="Pro residues" evidence="2">
    <location>
        <begin position="397"/>
        <end position="406"/>
    </location>
</feature>
<feature type="region of interest" description="Disordered" evidence="2">
    <location>
        <begin position="708"/>
        <end position="729"/>
    </location>
</feature>
<dbReference type="GeneID" id="63795546"/>
<evidence type="ECO:0000259" key="4">
    <source>
        <dbReference type="PROSITE" id="PS50238"/>
    </source>
</evidence>
<sequence length="1270" mass="139619">MNEDAISGERHTMADAVKSSPSNDSTFSSPARTPPNALHNRGPRTMPRTSSIDSAISSISSASHSQNSSIDLNSLKPSDINNIITAAGSAEAVILHLLKDRQHAIARNDQLWRLLEKQRALVLGLNRDLERAIKDKDRYKKKLKELQSQAPPLPTNNQQSLPLREASAKVQASNSTTIVDTSPPQHSDSSPQDDSPKTQDSTKTAVAPVPLSVPHSHEILEAEIPEDTVSPAPHAHTFPTGTANQYASRMQHTHGPPELPPPNRKPPPAPLNLSHMARRSSPIDPHAFQNSDSEYEDRDRGRRRTREDDDKEREAAVVREQEARSRSKKQTSEPSSSEQSSFPAVPTGLPSSPRKIVAQSPSQMAGGQYGATESLAAIVNSKESELMPLADRRAMSPPTPGLPLSPRPGDRPLGSPLPRQPREGTGLPFSPPMSPRGTVTGLPQSPRANIQPSLQPQKNFHTADGPGPEIPTIDVSVEIDSPHSPYGFNKTIYQGLVSENYPGLLLPPNALPSIEVKVASSRLRPSRHSYIGGRPEEEPVFVLSVFSRFDGAELWRVEKAILALPQLDQQVRQSCDFQGRLPDRAIFSGHSPAKIDARREALNLYFETLLDTPMTEPTALVICRFLSSDAIEPRDDETVLMRANGKSTPELVRGPDGRPRKEGYLTKRGKNFGGWKSRYFVLHGPELKYFEGPGGAHLGTIKIPNAQIGKQSQGGHNQSPSRTEDDSDNQYRHAFLILEPKKKDTSSLVRHVLCAESDAERDSWVDALLHYVEIPSSEDEKPNAKSSNGTKHPATSNTKPRLFPAGSKKGNKGTESPDIEVQDSVQSFKYDDAVPAEPPVFGTTVDEASRGSPTSNDHIISDAMNAGYNNSKIISGPTNGSVIQDVGAWGNKAPTSVKEKKRSIWGFRGHSNSDLAQAGDSESQNHKSSTERRGSVRPVFGMPLVEAVQYCGPRDVDVNLPAVVYRCIEYLEAKNAASEEGIFRLSGSNLVIKALKERFNTEGDVDFSAGDHYYDVHAVASLFKQYLRELPTTVLTLELQSEFRRVPELDDHERKISALSTLVHMLPKPNLSLLMALSQFLITIINNSDVNKMTVRNIGIVFAPTLNIPAPVFSMFLTEYDSIFNNAPQQIPPTETLAAPASLIPEDVRSPRRQMFSELPTPSYGQTSFYVPDDADHHQSQDAIRANYDTGFIPMIPSYDGAAQRGIDPRRQPSNAQRTTRMLDPNENMRSTKAKRRESSMLFMDMGHRKSSAPRMGDDQTLVTHESAFE</sequence>
<evidence type="ECO:0000313" key="5">
    <source>
        <dbReference type="EMBL" id="RAO70318.1"/>
    </source>
</evidence>
<dbReference type="InterPro" id="IPR001849">
    <property type="entry name" value="PH_domain"/>
</dbReference>
<dbReference type="GO" id="GO:0007165">
    <property type="term" value="P:signal transduction"/>
    <property type="evidence" value="ECO:0007669"/>
    <property type="project" value="InterPro"/>
</dbReference>
<feature type="compositionally biased region" description="Low complexity" evidence="2">
    <location>
        <begin position="180"/>
        <end position="201"/>
    </location>
</feature>
<dbReference type="Pfam" id="PF00620">
    <property type="entry name" value="RhoGAP"/>
    <property type="match status" value="1"/>
</dbReference>
<dbReference type="Gene3D" id="2.30.29.30">
    <property type="entry name" value="Pleckstrin-homology domain (PH domain)/Phosphotyrosine-binding domain (PTB)"/>
    <property type="match status" value="1"/>
</dbReference>
<dbReference type="PANTHER" id="PTHR23176">
    <property type="entry name" value="RHO/RAC/CDC GTPASE-ACTIVATING PROTEIN"/>
    <property type="match status" value="1"/>
</dbReference>
<feature type="compositionally biased region" description="Pro residues" evidence="2">
    <location>
        <begin position="257"/>
        <end position="270"/>
    </location>
</feature>
<dbReference type="SUPFAM" id="SSF48350">
    <property type="entry name" value="GTPase activation domain, GAP"/>
    <property type="match status" value="1"/>
</dbReference>
<feature type="compositionally biased region" description="Polar residues" evidence="2">
    <location>
        <begin position="441"/>
        <end position="460"/>
    </location>
</feature>
<feature type="domain" description="PH" evidence="3">
    <location>
        <begin position="658"/>
        <end position="773"/>
    </location>
</feature>
<feature type="compositionally biased region" description="Basic and acidic residues" evidence="2">
    <location>
        <begin position="923"/>
        <end position="934"/>
    </location>
</feature>
<dbReference type="PANTHER" id="PTHR23176:SF129">
    <property type="entry name" value="RHO GTPASE ACTIVATING PROTEIN AT 16F, ISOFORM E-RELATED"/>
    <property type="match status" value="1"/>
</dbReference>
<gene>
    <name evidence="5" type="ORF">BHQ10_006330</name>
</gene>
<keyword evidence="1" id="KW-0343">GTPase activation</keyword>
<dbReference type="InterPro" id="IPR050729">
    <property type="entry name" value="Rho-GAP"/>
</dbReference>
<feature type="region of interest" description="Disordered" evidence="2">
    <location>
        <begin position="248"/>
        <end position="368"/>
    </location>
</feature>
<dbReference type="STRING" id="1196081.A0A364L3D4"/>
<evidence type="ECO:0000256" key="1">
    <source>
        <dbReference type="ARBA" id="ARBA00022468"/>
    </source>
</evidence>
<dbReference type="SMART" id="SM00233">
    <property type="entry name" value="PH"/>
    <property type="match status" value="1"/>
</dbReference>
<dbReference type="PROSITE" id="PS50003">
    <property type="entry name" value="PH_DOMAIN"/>
    <property type="match status" value="1"/>
</dbReference>
<dbReference type="GO" id="GO:0005938">
    <property type="term" value="C:cell cortex"/>
    <property type="evidence" value="ECO:0007669"/>
    <property type="project" value="UniProtKB-ARBA"/>
</dbReference>
<dbReference type="EMBL" id="MIKG01000011">
    <property type="protein sequence ID" value="RAO70318.1"/>
    <property type="molecule type" value="Genomic_DNA"/>
</dbReference>
<feature type="region of interest" description="Disordered" evidence="2">
    <location>
        <begin position="1"/>
        <end position="70"/>
    </location>
</feature>
<evidence type="ECO:0008006" key="7">
    <source>
        <dbReference type="Google" id="ProtNLM"/>
    </source>
</evidence>
<feature type="compositionally biased region" description="Basic and acidic residues" evidence="2">
    <location>
        <begin position="297"/>
        <end position="325"/>
    </location>
</feature>
<accession>A0A364L3D4</accession>
<feature type="region of interest" description="Disordered" evidence="2">
    <location>
        <begin position="1200"/>
        <end position="1270"/>
    </location>
</feature>
<protein>
    <recommendedName>
        <fullName evidence="7">Rho-GAP domain-containing protein</fullName>
    </recommendedName>
</protein>
<feature type="domain" description="Rho-GAP" evidence="4">
    <location>
        <begin position="942"/>
        <end position="1145"/>
    </location>
</feature>
<dbReference type="RefSeq" id="XP_040734834.1">
    <property type="nucleotide sequence ID" value="XM_040878905.1"/>
</dbReference>
<dbReference type="Pfam" id="PF00169">
    <property type="entry name" value="PH"/>
    <property type="match status" value="1"/>
</dbReference>
<feature type="region of interest" description="Disordered" evidence="2">
    <location>
        <begin position="776"/>
        <end position="819"/>
    </location>
</feature>
<comment type="caution">
    <text evidence="5">The sequence shown here is derived from an EMBL/GenBank/DDBJ whole genome shotgun (WGS) entry which is preliminary data.</text>
</comment>
<dbReference type="InterPro" id="IPR011993">
    <property type="entry name" value="PH-like_dom_sf"/>
</dbReference>
<evidence type="ECO:0000313" key="6">
    <source>
        <dbReference type="Proteomes" id="UP000249363"/>
    </source>
</evidence>
<keyword evidence="6" id="KW-1185">Reference proteome</keyword>
<reference evidence="5 6" key="1">
    <citation type="journal article" date="2017" name="Biotechnol. Biofuels">
        <title>Differential beta-glucosidase expression as a function of carbon source availability in Talaromyces amestolkiae: a genomic and proteomic approach.</title>
        <authorList>
            <person name="de Eugenio L.I."/>
            <person name="Mendez-Liter J.A."/>
            <person name="Nieto-Dominguez M."/>
            <person name="Alonso L."/>
            <person name="Gil-Munoz J."/>
            <person name="Barriuso J."/>
            <person name="Prieto A."/>
            <person name="Martinez M.J."/>
        </authorList>
    </citation>
    <scope>NUCLEOTIDE SEQUENCE [LARGE SCALE GENOMIC DNA]</scope>
    <source>
        <strain evidence="5 6">CIB</strain>
    </source>
</reference>
<dbReference type="Proteomes" id="UP000249363">
    <property type="component" value="Unassembled WGS sequence"/>
</dbReference>
<proteinExistence type="predicted"/>
<feature type="compositionally biased region" description="Low complexity" evidence="2">
    <location>
        <begin position="50"/>
        <end position="70"/>
    </location>
</feature>
<feature type="compositionally biased region" description="Polar residues" evidence="2">
    <location>
        <begin position="784"/>
        <end position="799"/>
    </location>
</feature>
<dbReference type="Gene3D" id="1.10.555.10">
    <property type="entry name" value="Rho GTPase activation protein"/>
    <property type="match status" value="1"/>
</dbReference>
<dbReference type="CDD" id="cd13277">
    <property type="entry name" value="PH_Bem3"/>
    <property type="match status" value="1"/>
</dbReference>
<feature type="compositionally biased region" description="Polar residues" evidence="2">
    <location>
        <begin position="708"/>
        <end position="721"/>
    </location>
</feature>
<dbReference type="FunFam" id="2.30.29.30:FF:000452">
    <property type="entry name" value="Rho GTPase activator (Bem3)"/>
    <property type="match status" value="1"/>
</dbReference>
<dbReference type="AlphaFoldDB" id="A0A364L3D4"/>
<dbReference type="SUPFAM" id="SSF50729">
    <property type="entry name" value="PH domain-like"/>
    <property type="match status" value="1"/>
</dbReference>
<dbReference type="InterPro" id="IPR000198">
    <property type="entry name" value="RhoGAP_dom"/>
</dbReference>
<name>A0A364L3D4_TALAM</name>
<feature type="compositionally biased region" description="Polar residues" evidence="2">
    <location>
        <begin position="170"/>
        <end position="179"/>
    </location>
</feature>
<dbReference type="PROSITE" id="PS50238">
    <property type="entry name" value="RHOGAP"/>
    <property type="match status" value="1"/>
</dbReference>
<dbReference type="InterPro" id="IPR008936">
    <property type="entry name" value="Rho_GTPase_activation_prot"/>
</dbReference>
<evidence type="ECO:0000259" key="3">
    <source>
        <dbReference type="PROSITE" id="PS50003"/>
    </source>
</evidence>
<feature type="region of interest" description="Disordered" evidence="2">
    <location>
        <begin position="909"/>
        <end position="935"/>
    </location>
</feature>
<feature type="compositionally biased region" description="Low complexity" evidence="2">
    <location>
        <begin position="19"/>
        <end position="29"/>
    </location>
</feature>
<evidence type="ECO:0000256" key="2">
    <source>
        <dbReference type="SAM" id="MobiDB-lite"/>
    </source>
</evidence>
<feature type="region of interest" description="Disordered" evidence="2">
    <location>
        <begin position="145"/>
        <end position="214"/>
    </location>
</feature>
<feature type="compositionally biased region" description="Polar residues" evidence="2">
    <location>
        <begin position="146"/>
        <end position="161"/>
    </location>
</feature>
<dbReference type="GO" id="GO:0005096">
    <property type="term" value="F:GTPase activator activity"/>
    <property type="evidence" value="ECO:0007669"/>
    <property type="project" value="UniProtKB-KW"/>
</dbReference>
<feature type="region of interest" description="Disordered" evidence="2">
    <location>
        <begin position="392"/>
        <end position="474"/>
    </location>
</feature>
<dbReference type="OrthoDB" id="185175at2759"/>
<feature type="compositionally biased region" description="Low complexity" evidence="2">
    <location>
        <begin position="332"/>
        <end position="341"/>
    </location>
</feature>
<dbReference type="SMART" id="SM00324">
    <property type="entry name" value="RhoGAP"/>
    <property type="match status" value="1"/>
</dbReference>
<organism evidence="5 6">
    <name type="scientific">Talaromyces amestolkiae</name>
    <dbReference type="NCBI Taxonomy" id="1196081"/>
    <lineage>
        <taxon>Eukaryota</taxon>
        <taxon>Fungi</taxon>
        <taxon>Dikarya</taxon>
        <taxon>Ascomycota</taxon>
        <taxon>Pezizomycotina</taxon>
        <taxon>Eurotiomycetes</taxon>
        <taxon>Eurotiomycetidae</taxon>
        <taxon>Eurotiales</taxon>
        <taxon>Trichocomaceae</taxon>
        <taxon>Talaromyces</taxon>
        <taxon>Talaromyces sect. Talaromyces</taxon>
    </lineage>
</organism>